<dbReference type="InterPro" id="IPR029063">
    <property type="entry name" value="SAM-dependent_MTases_sf"/>
</dbReference>
<dbReference type="EMBL" id="UINC01113837">
    <property type="protein sequence ID" value="SVC83718.1"/>
    <property type="molecule type" value="Genomic_DNA"/>
</dbReference>
<organism evidence="4">
    <name type="scientific">marine metagenome</name>
    <dbReference type="NCBI Taxonomy" id="408172"/>
    <lineage>
        <taxon>unclassified sequences</taxon>
        <taxon>metagenomes</taxon>
        <taxon>ecological metagenomes</taxon>
    </lineage>
</organism>
<keyword evidence="3" id="KW-0949">S-adenosyl-L-methionine</keyword>
<dbReference type="Pfam" id="PF00145">
    <property type="entry name" value="DNA_methylase"/>
    <property type="match status" value="1"/>
</dbReference>
<sequence length="183" mass="20690">VGGFRLALQELSGRCTFSCEWDPWAQKTYEANYGEVPFGNITLIDEKEVPEHDFLCAGFPCQAFSQAGRRLGFKDTRGTLFFDIARILKAKRPKTFFLENVRGLLSHRNGQTLATILSVLRDELGYFVPTPKIIKAEDHGVPQKRGRVFLIGFREDLGIQKFEYPKPSGIPVAFAHAREDKPV</sequence>
<name>A0A382QFL2_9ZZZZ</name>
<accession>A0A382QFL2</accession>
<dbReference type="GO" id="GO:0008168">
    <property type="term" value="F:methyltransferase activity"/>
    <property type="evidence" value="ECO:0007669"/>
    <property type="project" value="UniProtKB-KW"/>
</dbReference>
<dbReference type="PRINTS" id="PR00105">
    <property type="entry name" value="C5METTRFRASE"/>
</dbReference>
<evidence type="ECO:0000256" key="1">
    <source>
        <dbReference type="ARBA" id="ARBA00022603"/>
    </source>
</evidence>
<evidence type="ECO:0000313" key="4">
    <source>
        <dbReference type="EMBL" id="SVC83718.1"/>
    </source>
</evidence>
<dbReference type="GO" id="GO:0032259">
    <property type="term" value="P:methylation"/>
    <property type="evidence" value="ECO:0007669"/>
    <property type="project" value="UniProtKB-KW"/>
</dbReference>
<feature type="non-terminal residue" evidence="4">
    <location>
        <position position="183"/>
    </location>
</feature>
<keyword evidence="2" id="KW-0808">Transferase</keyword>
<dbReference type="InterPro" id="IPR018117">
    <property type="entry name" value="C5_DNA_meth_AS"/>
</dbReference>
<dbReference type="InterPro" id="IPR050750">
    <property type="entry name" value="C5-MTase"/>
</dbReference>
<dbReference type="Gene3D" id="3.40.50.150">
    <property type="entry name" value="Vaccinia Virus protein VP39"/>
    <property type="match status" value="1"/>
</dbReference>
<evidence type="ECO:0000256" key="2">
    <source>
        <dbReference type="ARBA" id="ARBA00022679"/>
    </source>
</evidence>
<keyword evidence="1" id="KW-0489">Methyltransferase</keyword>
<gene>
    <name evidence="4" type="ORF">METZ01_LOCUS336572</name>
</gene>
<dbReference type="InterPro" id="IPR001525">
    <property type="entry name" value="C5_MeTfrase"/>
</dbReference>
<evidence type="ECO:0000256" key="3">
    <source>
        <dbReference type="ARBA" id="ARBA00022691"/>
    </source>
</evidence>
<dbReference type="PROSITE" id="PS00094">
    <property type="entry name" value="C5_MTASE_1"/>
    <property type="match status" value="1"/>
</dbReference>
<proteinExistence type="predicted"/>
<dbReference type="PANTHER" id="PTHR46098">
    <property type="entry name" value="TRNA (CYTOSINE(38)-C(5))-METHYLTRANSFERASE"/>
    <property type="match status" value="1"/>
</dbReference>
<dbReference type="PROSITE" id="PS51679">
    <property type="entry name" value="SAM_MT_C5"/>
    <property type="match status" value="1"/>
</dbReference>
<dbReference type="AlphaFoldDB" id="A0A382QFL2"/>
<dbReference type="SUPFAM" id="SSF53335">
    <property type="entry name" value="S-adenosyl-L-methionine-dependent methyltransferases"/>
    <property type="match status" value="1"/>
</dbReference>
<evidence type="ECO:0008006" key="5">
    <source>
        <dbReference type="Google" id="ProtNLM"/>
    </source>
</evidence>
<dbReference type="NCBIfam" id="TIGR00675">
    <property type="entry name" value="dcm"/>
    <property type="match status" value="1"/>
</dbReference>
<protein>
    <recommendedName>
        <fullName evidence="5">DNA (cytosine-5-)-methyltransferase</fullName>
    </recommendedName>
</protein>
<dbReference type="PANTHER" id="PTHR46098:SF1">
    <property type="entry name" value="TRNA (CYTOSINE(38)-C(5))-METHYLTRANSFERASE"/>
    <property type="match status" value="1"/>
</dbReference>
<reference evidence="4" key="1">
    <citation type="submission" date="2018-05" db="EMBL/GenBank/DDBJ databases">
        <authorList>
            <person name="Lanie J.A."/>
            <person name="Ng W.-L."/>
            <person name="Kazmierczak K.M."/>
            <person name="Andrzejewski T.M."/>
            <person name="Davidsen T.M."/>
            <person name="Wayne K.J."/>
            <person name="Tettelin H."/>
            <person name="Glass J.I."/>
            <person name="Rusch D."/>
            <person name="Podicherti R."/>
            <person name="Tsui H.-C.T."/>
            <person name="Winkler M.E."/>
        </authorList>
    </citation>
    <scope>NUCLEOTIDE SEQUENCE</scope>
</reference>
<feature type="non-terminal residue" evidence="4">
    <location>
        <position position="1"/>
    </location>
</feature>